<accession>A0A560E4E8</accession>
<reference evidence="2 3" key="1">
    <citation type="submission" date="2019-06" db="EMBL/GenBank/DDBJ databases">
        <title>Genomic Encyclopedia of Type Strains, Phase IV (KMG-V): Genome sequencing to study the core and pangenomes of soil and plant-associated prokaryotes.</title>
        <authorList>
            <person name="Whitman W."/>
        </authorList>
    </citation>
    <scope>NUCLEOTIDE SEQUENCE [LARGE SCALE GENOMIC DNA]</scope>
    <source>
        <strain evidence="2 3">BR 510</strain>
    </source>
</reference>
<protein>
    <submittedName>
        <fullName evidence="2">Uncharacterized protein DUF1127</fullName>
    </submittedName>
</protein>
<evidence type="ECO:0000259" key="1">
    <source>
        <dbReference type="Pfam" id="PF06568"/>
    </source>
</evidence>
<comment type="caution">
    <text evidence="2">The sequence shown here is derived from an EMBL/GenBank/DDBJ whole genome shotgun (WGS) entry which is preliminary data.</text>
</comment>
<feature type="domain" description="YjiS-like" evidence="1">
    <location>
        <begin position="38"/>
        <end position="73"/>
    </location>
</feature>
<dbReference type="AlphaFoldDB" id="A0A560E4E8"/>
<dbReference type="Proteomes" id="UP000319949">
    <property type="component" value="Unassembled WGS sequence"/>
</dbReference>
<dbReference type="RefSeq" id="WP_246670116.1">
    <property type="nucleotide sequence ID" value="NZ_VITK01000002.1"/>
</dbReference>
<keyword evidence="3" id="KW-1185">Reference proteome</keyword>
<organism evidence="2 3">
    <name type="scientific">Bradyrhizobium stylosanthis</name>
    <dbReference type="NCBI Taxonomy" id="1803665"/>
    <lineage>
        <taxon>Bacteria</taxon>
        <taxon>Pseudomonadati</taxon>
        <taxon>Pseudomonadota</taxon>
        <taxon>Alphaproteobacteria</taxon>
        <taxon>Hyphomicrobiales</taxon>
        <taxon>Nitrobacteraceae</taxon>
        <taxon>Bradyrhizobium</taxon>
    </lineage>
</organism>
<dbReference type="InterPro" id="IPR009506">
    <property type="entry name" value="YjiS-like"/>
</dbReference>
<dbReference type="EMBL" id="VITK01000002">
    <property type="protein sequence ID" value="TWB04259.1"/>
    <property type="molecule type" value="Genomic_DNA"/>
</dbReference>
<evidence type="ECO:0000313" key="3">
    <source>
        <dbReference type="Proteomes" id="UP000319949"/>
    </source>
</evidence>
<sequence length="89" mass="9963">MATTFDMSTSRRTLTPVRFGSARFGLVRFGLNLLTNCRAALRERHERRRVTARLDGLSDMALHDIGISRGEIDYVAANRDVDPRGARSA</sequence>
<evidence type="ECO:0000313" key="2">
    <source>
        <dbReference type="EMBL" id="TWB04259.1"/>
    </source>
</evidence>
<proteinExistence type="predicted"/>
<name>A0A560E4E8_9BRAD</name>
<gene>
    <name evidence="2" type="ORF">FBZ96_102734</name>
</gene>
<dbReference type="Pfam" id="PF06568">
    <property type="entry name" value="YjiS-like"/>
    <property type="match status" value="1"/>
</dbReference>